<protein>
    <submittedName>
        <fullName evidence="1">YhdB-like protein</fullName>
    </submittedName>
</protein>
<dbReference type="RefSeq" id="WP_091498967.1">
    <property type="nucleotide sequence ID" value="NZ_FODJ01000009.1"/>
</dbReference>
<dbReference type="AlphaFoldDB" id="A0A1H8R4W7"/>
<dbReference type="InterPro" id="IPR025431">
    <property type="entry name" value="YhdB-like"/>
</dbReference>
<dbReference type="EMBL" id="FODJ01000009">
    <property type="protein sequence ID" value="SEO61347.1"/>
    <property type="molecule type" value="Genomic_DNA"/>
</dbReference>
<dbReference type="Pfam" id="PF14148">
    <property type="entry name" value="YhdB"/>
    <property type="match status" value="1"/>
</dbReference>
<name>A0A1H8R4W7_9BACI</name>
<proteinExistence type="predicted"/>
<dbReference type="OrthoDB" id="2691588at2"/>
<reference evidence="1 2" key="1">
    <citation type="submission" date="2016-10" db="EMBL/GenBank/DDBJ databases">
        <authorList>
            <person name="de Groot N.N."/>
        </authorList>
    </citation>
    <scope>NUCLEOTIDE SEQUENCE [LARGE SCALE GENOMIC DNA]</scope>
    <source>
        <strain evidence="1 2">CGMCC 1.10434</strain>
    </source>
</reference>
<evidence type="ECO:0000313" key="2">
    <source>
        <dbReference type="Proteomes" id="UP000199300"/>
    </source>
</evidence>
<sequence length="78" mass="9199">MCGLDYDKALYYTMWQQWDDLLVVMVRTTDDILAKKIESFLHAFRFEKNTQKIIGLHENLLHYLDHAMHSNVATIVNA</sequence>
<keyword evidence="2" id="KW-1185">Reference proteome</keyword>
<gene>
    <name evidence="1" type="ORF">SAMN04488134_109150</name>
</gene>
<organism evidence="1 2">
    <name type="scientific">Amphibacillus marinus</name>
    <dbReference type="NCBI Taxonomy" id="872970"/>
    <lineage>
        <taxon>Bacteria</taxon>
        <taxon>Bacillati</taxon>
        <taxon>Bacillota</taxon>
        <taxon>Bacilli</taxon>
        <taxon>Bacillales</taxon>
        <taxon>Bacillaceae</taxon>
        <taxon>Amphibacillus</taxon>
    </lineage>
</organism>
<dbReference type="Proteomes" id="UP000199300">
    <property type="component" value="Unassembled WGS sequence"/>
</dbReference>
<evidence type="ECO:0000313" key="1">
    <source>
        <dbReference type="EMBL" id="SEO61347.1"/>
    </source>
</evidence>
<accession>A0A1H8R4W7</accession>